<dbReference type="SUPFAM" id="SSF56219">
    <property type="entry name" value="DNase I-like"/>
    <property type="match status" value="1"/>
</dbReference>
<protein>
    <recommendedName>
        <fullName evidence="2">phosphoinositide 5-phosphatase</fullName>
        <ecNumber evidence="2">3.1.3.36</ecNumber>
    </recommendedName>
    <alternativeName>
        <fullName evidence="6">Phosphatidylinositol 4,5-bisphosphate 5-phosphatase</fullName>
    </alternativeName>
</protein>
<evidence type="ECO:0000256" key="4">
    <source>
        <dbReference type="ARBA" id="ARBA00023098"/>
    </source>
</evidence>
<dbReference type="SMART" id="SM00128">
    <property type="entry name" value="IPPc"/>
    <property type="match status" value="1"/>
</dbReference>
<dbReference type="PANTHER" id="PTHR47039:SF1">
    <property type="entry name" value="INOSITOL POLYPHOSPHATE 5-PHOSPHATASE E"/>
    <property type="match status" value="1"/>
</dbReference>
<sequence>MEQCRGNDTSSISNATKADISPKSKQKKKSLCQMLMNKKTRVGCLETSYKDGDSNKNSKADNSQHESHTSTKLSLCCAMTERSRTPPQSLTASRLSPTTLSRTSVKSEVASVNGKCQTDALVEKQEVYMTYGDQEAHESNINKKVIMREKEQRKSTYTEVFRRKKTHVSERQPGHSSEEIIEQKPKLQQPIKHITHSNEQINTSIRPDINLPATHGFSNEHIKSERSSTSNHFRTSSVNLSDEIKNFNTLGKQEGVMYSGSDRYIHIKTAFLKQDNRLRGLEQMQQSIASENKIQSTDKNQIKITNSSTKKIIYNPAKNDSINEAIATHTFLIKELKSTTQESSEDSDFSAESTEDEIEESSEDENIQIINAEKDHKYIKDDYFTKGKYITYFFLEMERQFYDPSKEVYSMVTYHDTNSCEKPEHKDENSSSGSMSPISMQLRQRLLHRRSADNLIINSPTNSMRHSSPESVKSVPIQLKPRSTSHDALSKKKDRKQPTAPGESTDSLAKQALLAAQVLNLIPAQKARERNFLHGRIAANSLLGPVELEKVLPNRELKIFVGTWNMNGQSPPKELNDFMLPSEIETIPDMLAIGTQESCSERNEWEAALQETLGPSHVLLTSTGLGTLHLALFLRRDLIWFCSVPEDDSFSTRTGTAFRTKGAVALALMLFGTSFLFVTAHLTAHQDKVKERVNDIKRIVRNLDLPKDLPTKHKSKDVTQNFDCVFWCGDLNFRLAQPREEVIQWITDTCFPQQVPVNLQKDQLKTILNEGAVLRGFEEAAIMFPPTYKYDPGTQNFDSSSKQRTPAYTDRILFKGKGHTRGYIRRVSHESASSHKDGAIECLIYDSVPSICTSDHKPVWGVFKTTIRPGIDTIPLAAGLFNRDIYIEGIKRRAAAMDESQGTSKEVQVNLDSIALKSNGCSTIREKATSSLFWRTVRLETFKNWPYQSSKDSCTPERMASAGFFSKATKEEPDLAECFICSKQLNGWESTDDPWKEHENHQPSCAFVKLQKQDECLWTVYELFELIKAYNLKECECELEKAKSKVKDEAAKLVEEIPLLFKSIRKQKRGGS</sequence>
<feature type="region of interest" description="Disordered" evidence="7">
    <location>
        <begin position="47"/>
        <end position="73"/>
    </location>
</feature>
<comment type="caution">
    <text evidence="9">The sequence shown here is derived from an EMBL/GenBank/DDBJ whole genome shotgun (WGS) entry which is preliminary data.</text>
</comment>
<dbReference type="GO" id="GO:0005929">
    <property type="term" value="C:cilium"/>
    <property type="evidence" value="ECO:0007669"/>
    <property type="project" value="UniProtKB-SubCell"/>
</dbReference>
<feature type="region of interest" description="Disordered" evidence="7">
    <location>
        <begin position="458"/>
        <end position="506"/>
    </location>
</feature>
<dbReference type="FunFam" id="3.60.10.10:FF:000039">
    <property type="entry name" value="72 kDa inositol polyphosphate 5-phosphatase"/>
    <property type="match status" value="1"/>
</dbReference>
<dbReference type="EC" id="3.1.3.36" evidence="2"/>
<keyword evidence="10" id="KW-1185">Reference proteome</keyword>
<feature type="compositionally biased region" description="Polar residues" evidence="7">
    <location>
        <begin position="458"/>
        <end position="471"/>
    </location>
</feature>
<accession>A0A834P6G1</accession>
<feature type="region of interest" description="Disordered" evidence="7">
    <location>
        <begin position="337"/>
        <end position="366"/>
    </location>
</feature>
<dbReference type="EMBL" id="JACSDY010000004">
    <property type="protein sequence ID" value="KAF7429879.1"/>
    <property type="molecule type" value="Genomic_DNA"/>
</dbReference>
<keyword evidence="4" id="KW-0443">Lipid metabolism</keyword>
<dbReference type="InterPro" id="IPR036691">
    <property type="entry name" value="Endo/exonu/phosph_ase_sf"/>
</dbReference>
<dbReference type="GO" id="GO:0004439">
    <property type="term" value="F:phosphatidylinositol-4,5-bisphosphate 5-phosphatase activity"/>
    <property type="evidence" value="ECO:0007669"/>
    <property type="project" value="UniProtKB-EC"/>
</dbReference>
<evidence type="ECO:0000313" key="9">
    <source>
        <dbReference type="EMBL" id="KAF7429879.1"/>
    </source>
</evidence>
<name>A0A834P6G1_VESPE</name>
<dbReference type="InterPro" id="IPR001370">
    <property type="entry name" value="BIR_rpt"/>
</dbReference>
<feature type="compositionally biased region" description="Acidic residues" evidence="7">
    <location>
        <begin position="343"/>
        <end position="366"/>
    </location>
</feature>
<dbReference type="InterPro" id="IPR000300">
    <property type="entry name" value="IPPc"/>
</dbReference>
<dbReference type="PANTHER" id="PTHR47039">
    <property type="entry name" value="INOSITOL POLYPHOSPHATE 5-PHOSPHATASE E"/>
    <property type="match status" value="1"/>
</dbReference>
<dbReference type="InterPro" id="IPR053321">
    <property type="entry name" value="IPP-5-Phosphatase_Type_IV"/>
</dbReference>
<evidence type="ECO:0000259" key="8">
    <source>
        <dbReference type="SMART" id="SM00128"/>
    </source>
</evidence>
<evidence type="ECO:0000256" key="2">
    <source>
        <dbReference type="ARBA" id="ARBA00013044"/>
    </source>
</evidence>
<feature type="compositionally biased region" description="Basic and acidic residues" evidence="7">
    <location>
        <begin position="48"/>
        <end position="69"/>
    </location>
</feature>
<keyword evidence="5" id="KW-0966">Cell projection</keyword>
<feature type="region of interest" description="Disordered" evidence="7">
    <location>
        <begin position="1"/>
        <end position="30"/>
    </location>
</feature>
<comment type="subcellular location">
    <subcellularLocation>
        <location evidence="1">Cell projection</location>
        <location evidence="1">Cilium</location>
    </subcellularLocation>
</comment>
<dbReference type="PROSITE" id="PS50143">
    <property type="entry name" value="BIR_REPEAT_2"/>
    <property type="match status" value="1"/>
</dbReference>
<dbReference type="Gene3D" id="1.10.1170.10">
    <property type="entry name" value="Inhibitor Of Apoptosis Protein (2mihbC-IAP-1), Chain A"/>
    <property type="match status" value="1"/>
</dbReference>
<feature type="compositionally biased region" description="Polar residues" evidence="7">
    <location>
        <begin position="1"/>
        <end position="16"/>
    </location>
</feature>
<proteinExistence type="predicted"/>
<evidence type="ECO:0000256" key="3">
    <source>
        <dbReference type="ARBA" id="ARBA00022801"/>
    </source>
</evidence>
<keyword evidence="3" id="KW-0378">Hydrolase</keyword>
<evidence type="ECO:0000256" key="7">
    <source>
        <dbReference type="SAM" id="MobiDB-lite"/>
    </source>
</evidence>
<feature type="region of interest" description="Disordered" evidence="7">
    <location>
        <begin position="418"/>
        <end position="437"/>
    </location>
</feature>
<dbReference type="SUPFAM" id="SSF57924">
    <property type="entry name" value="Inhibitor of apoptosis (IAP) repeat"/>
    <property type="match status" value="1"/>
</dbReference>
<evidence type="ECO:0000256" key="6">
    <source>
        <dbReference type="ARBA" id="ARBA00075837"/>
    </source>
</evidence>
<dbReference type="AlphaFoldDB" id="A0A834P6G1"/>
<dbReference type="SMART" id="SM00238">
    <property type="entry name" value="BIR"/>
    <property type="match status" value="1"/>
</dbReference>
<dbReference type="Gene3D" id="3.60.10.10">
    <property type="entry name" value="Endonuclease/exonuclease/phosphatase"/>
    <property type="match status" value="1"/>
</dbReference>
<dbReference type="Pfam" id="PF22669">
    <property type="entry name" value="Exo_endo_phos2"/>
    <property type="match status" value="1"/>
</dbReference>
<evidence type="ECO:0000256" key="1">
    <source>
        <dbReference type="ARBA" id="ARBA00004138"/>
    </source>
</evidence>
<feature type="compositionally biased region" description="Basic and acidic residues" evidence="7">
    <location>
        <begin position="418"/>
        <end position="429"/>
    </location>
</feature>
<evidence type="ECO:0000313" key="10">
    <source>
        <dbReference type="Proteomes" id="UP000600918"/>
    </source>
</evidence>
<gene>
    <name evidence="9" type="ORF">H0235_006277</name>
</gene>
<dbReference type="CDD" id="cd00022">
    <property type="entry name" value="BIR"/>
    <property type="match status" value="1"/>
</dbReference>
<feature type="domain" description="Inositol polyphosphate-related phosphatase" evidence="8">
    <location>
        <begin position="555"/>
        <end position="871"/>
    </location>
</feature>
<dbReference type="GO" id="GO:0046856">
    <property type="term" value="P:phosphatidylinositol dephosphorylation"/>
    <property type="evidence" value="ECO:0007669"/>
    <property type="project" value="InterPro"/>
</dbReference>
<organism evidence="9 10">
    <name type="scientific">Vespula pensylvanica</name>
    <name type="common">Western yellow jacket</name>
    <name type="synonym">Wasp</name>
    <dbReference type="NCBI Taxonomy" id="30213"/>
    <lineage>
        <taxon>Eukaryota</taxon>
        <taxon>Metazoa</taxon>
        <taxon>Ecdysozoa</taxon>
        <taxon>Arthropoda</taxon>
        <taxon>Hexapoda</taxon>
        <taxon>Insecta</taxon>
        <taxon>Pterygota</taxon>
        <taxon>Neoptera</taxon>
        <taxon>Endopterygota</taxon>
        <taxon>Hymenoptera</taxon>
        <taxon>Apocrita</taxon>
        <taxon>Aculeata</taxon>
        <taxon>Vespoidea</taxon>
        <taxon>Vespidae</taxon>
        <taxon>Vespinae</taxon>
        <taxon>Vespula</taxon>
    </lineage>
</organism>
<evidence type="ECO:0000256" key="5">
    <source>
        <dbReference type="ARBA" id="ARBA00023273"/>
    </source>
</evidence>
<reference evidence="9" key="1">
    <citation type="journal article" date="2020" name="G3 (Bethesda)">
        <title>High-Quality Assemblies for Three Invasive Social Wasps from the &lt;i&gt;Vespula&lt;/i&gt; Genus.</title>
        <authorList>
            <person name="Harrop T.W.R."/>
            <person name="Guhlin J."/>
            <person name="McLaughlin G.M."/>
            <person name="Permina E."/>
            <person name="Stockwell P."/>
            <person name="Gilligan J."/>
            <person name="Le Lec M.F."/>
            <person name="Gruber M.A.M."/>
            <person name="Quinn O."/>
            <person name="Lovegrove M."/>
            <person name="Duncan E.J."/>
            <person name="Remnant E.J."/>
            <person name="Van Eeckhoven J."/>
            <person name="Graham B."/>
            <person name="Knapp R.A."/>
            <person name="Langford K.W."/>
            <person name="Kronenberg Z."/>
            <person name="Press M.O."/>
            <person name="Eacker S.M."/>
            <person name="Wilson-Rankin E.E."/>
            <person name="Purcell J."/>
            <person name="Lester P.J."/>
            <person name="Dearden P.K."/>
        </authorList>
    </citation>
    <scope>NUCLEOTIDE SEQUENCE</scope>
    <source>
        <strain evidence="9">Volc-1</strain>
    </source>
</reference>
<dbReference type="Proteomes" id="UP000600918">
    <property type="component" value="Unassembled WGS sequence"/>
</dbReference>
<dbReference type="Pfam" id="PF00653">
    <property type="entry name" value="BIR"/>
    <property type="match status" value="1"/>
</dbReference>